<dbReference type="Pfam" id="PF01523">
    <property type="entry name" value="PmbA_TldD_1st"/>
    <property type="match status" value="1"/>
</dbReference>
<dbReference type="Gene3D" id="3.30.2290.10">
    <property type="entry name" value="PmbA/TldD superfamily"/>
    <property type="match status" value="1"/>
</dbReference>
<dbReference type="STRING" id="1123281.SAMN02745180_02928"/>
<feature type="domain" description="Metalloprotease TldD/E C-terminal" evidence="6">
    <location>
        <begin position="214"/>
        <end position="445"/>
    </location>
</feature>
<dbReference type="GO" id="GO:0005829">
    <property type="term" value="C:cytosol"/>
    <property type="evidence" value="ECO:0007669"/>
    <property type="project" value="TreeGrafter"/>
</dbReference>
<dbReference type="SUPFAM" id="SSF111283">
    <property type="entry name" value="Putative modulator of DNA gyrase, PmbA/TldD"/>
    <property type="match status" value="1"/>
</dbReference>
<keyword evidence="8" id="KW-1185">Reference proteome</keyword>
<keyword evidence="2" id="KW-0645">Protease</keyword>
<keyword evidence="3" id="KW-0378">Hydrolase</keyword>
<evidence type="ECO:0000313" key="8">
    <source>
        <dbReference type="Proteomes" id="UP000184389"/>
    </source>
</evidence>
<name>A0A1M5ZBH1_9FIRM</name>
<dbReference type="GO" id="GO:0008237">
    <property type="term" value="F:metallopeptidase activity"/>
    <property type="evidence" value="ECO:0007669"/>
    <property type="project" value="UniProtKB-KW"/>
</dbReference>
<reference evidence="7 8" key="1">
    <citation type="submission" date="2016-11" db="EMBL/GenBank/DDBJ databases">
        <authorList>
            <person name="Jaros S."/>
            <person name="Januszkiewicz K."/>
            <person name="Wedrychowicz H."/>
        </authorList>
    </citation>
    <scope>NUCLEOTIDE SEQUENCE [LARGE SCALE GENOMIC DNA]</scope>
    <source>
        <strain evidence="7 8">DSM 13106</strain>
    </source>
</reference>
<sequence>MIGELKKLMKNIDLEYGEIRIEIRNKEGCSFRNRTLENLTKGYELGGMVRVFNNSNWAYVSFNSFKDIKEAINKAKQITYLYDKTNRSMPSPVYNRYYEHKKFVDEISLKERKNLLSRQYEYILKHEFIEKCNMIYIKNKREKIFVTTEDTSIYQKFEEDIINVELSKKSTQNSTKEIIKTFNGFKGFENIKDVIDKGICEINEHINRNENINGKYPVILNGDSAGVFFHEAIGHLCEADNVTNSQFLQKYIYKGNKISDNNLTIVDDPSLKGHSGSYLYDDEGVKSKPTCIIKEGIVEQILHTRETAALMNEIPTGNGRVDKFFDLPIVRMSNFCIQPGKYSLNELIKSIEIGIYACGNQSGQTKLDQFVFIPKKCYLIKNGEIKCRIPNRYIKGNTFESINSMKLSKEMVWNDSGYCKKQNQDLLPISIYSPSVKLNNISIGG</sequence>
<dbReference type="EMBL" id="FQXR01000031">
    <property type="protein sequence ID" value="SHI21566.1"/>
    <property type="molecule type" value="Genomic_DNA"/>
</dbReference>
<evidence type="ECO:0000259" key="5">
    <source>
        <dbReference type="Pfam" id="PF01523"/>
    </source>
</evidence>
<dbReference type="InterPro" id="IPR035068">
    <property type="entry name" value="TldD/PmbA_N"/>
</dbReference>
<dbReference type="InterPro" id="IPR036059">
    <property type="entry name" value="TldD/PmbA_sf"/>
</dbReference>
<dbReference type="PANTHER" id="PTHR30624:SF0">
    <property type="entry name" value="METALLOPROTEASE SLR0863"/>
    <property type="match status" value="1"/>
</dbReference>
<evidence type="ECO:0000256" key="1">
    <source>
        <dbReference type="ARBA" id="ARBA00005836"/>
    </source>
</evidence>
<dbReference type="InterPro" id="IPR045569">
    <property type="entry name" value="Metalloprtase-TldD/E_C"/>
</dbReference>
<comment type="similarity">
    <text evidence="1">Belongs to the peptidase U62 family.</text>
</comment>
<feature type="domain" description="Metalloprotease TldD/E N-terminal" evidence="5">
    <location>
        <begin position="18"/>
        <end position="78"/>
    </location>
</feature>
<dbReference type="GO" id="GO:0006508">
    <property type="term" value="P:proteolysis"/>
    <property type="evidence" value="ECO:0007669"/>
    <property type="project" value="UniProtKB-KW"/>
</dbReference>
<dbReference type="PANTHER" id="PTHR30624">
    <property type="entry name" value="UNCHARACTERIZED PROTEIN TLDD AND PMBA"/>
    <property type="match status" value="1"/>
</dbReference>
<evidence type="ECO:0000256" key="2">
    <source>
        <dbReference type="ARBA" id="ARBA00022670"/>
    </source>
</evidence>
<evidence type="ECO:0000256" key="4">
    <source>
        <dbReference type="ARBA" id="ARBA00023049"/>
    </source>
</evidence>
<protein>
    <submittedName>
        <fullName evidence="7">TldD protein</fullName>
    </submittedName>
</protein>
<dbReference type="AlphaFoldDB" id="A0A1M5ZBH1"/>
<organism evidence="7 8">
    <name type="scientific">Sporanaerobacter acetigenes DSM 13106</name>
    <dbReference type="NCBI Taxonomy" id="1123281"/>
    <lineage>
        <taxon>Bacteria</taxon>
        <taxon>Bacillati</taxon>
        <taxon>Bacillota</taxon>
        <taxon>Tissierellia</taxon>
        <taxon>Tissierellales</taxon>
        <taxon>Sporanaerobacteraceae</taxon>
        <taxon>Sporanaerobacter</taxon>
    </lineage>
</organism>
<gene>
    <name evidence="7" type="ORF">SAMN02745180_02928</name>
</gene>
<evidence type="ECO:0000256" key="3">
    <source>
        <dbReference type="ARBA" id="ARBA00022801"/>
    </source>
</evidence>
<proteinExistence type="inferred from homology"/>
<dbReference type="Pfam" id="PF19289">
    <property type="entry name" value="PmbA_TldD_3rd"/>
    <property type="match status" value="1"/>
</dbReference>
<evidence type="ECO:0000313" key="7">
    <source>
        <dbReference type="EMBL" id="SHI21566.1"/>
    </source>
</evidence>
<keyword evidence="4" id="KW-0482">Metalloprotease</keyword>
<dbReference type="InterPro" id="IPR002510">
    <property type="entry name" value="Metalloprtase-TldD/E_N"/>
</dbReference>
<dbReference type="InterPro" id="IPR051463">
    <property type="entry name" value="Peptidase_U62_metallo"/>
</dbReference>
<accession>A0A1M5ZBH1</accession>
<dbReference type="RefSeq" id="WP_072745506.1">
    <property type="nucleotide sequence ID" value="NZ_FQXR01000031.1"/>
</dbReference>
<evidence type="ECO:0000259" key="6">
    <source>
        <dbReference type="Pfam" id="PF19289"/>
    </source>
</evidence>
<dbReference type="OrthoDB" id="9803213at2"/>
<dbReference type="Proteomes" id="UP000184389">
    <property type="component" value="Unassembled WGS sequence"/>
</dbReference>